<dbReference type="InterPro" id="IPR050587">
    <property type="entry name" value="GNT1/Glycosyltrans_8"/>
</dbReference>
<name>A0A9P3FLV9_9PEZI</name>
<dbReference type="RefSeq" id="XP_044663807.1">
    <property type="nucleotide sequence ID" value="XM_044807872.1"/>
</dbReference>
<proteinExistence type="predicted"/>
<dbReference type="Gene3D" id="3.90.550.10">
    <property type="entry name" value="Spore Coat Polysaccharide Biosynthesis Protein SpsA, Chain A"/>
    <property type="match status" value="1"/>
</dbReference>
<accession>A0A9P3FLV9</accession>
<dbReference type="InterPro" id="IPR029044">
    <property type="entry name" value="Nucleotide-diphossugar_trans"/>
</dbReference>
<evidence type="ECO:0008006" key="3">
    <source>
        <dbReference type="Google" id="ProtNLM"/>
    </source>
</evidence>
<dbReference type="PANTHER" id="PTHR11183">
    <property type="entry name" value="GLYCOGENIN SUBFAMILY MEMBER"/>
    <property type="match status" value="1"/>
</dbReference>
<keyword evidence="2" id="KW-1185">Reference proteome</keyword>
<dbReference type="SUPFAM" id="SSF53448">
    <property type="entry name" value="Nucleotide-diphospho-sugar transferases"/>
    <property type="match status" value="1"/>
</dbReference>
<organism evidence="1 2">
    <name type="scientific">Cercospora kikuchii</name>
    <dbReference type="NCBI Taxonomy" id="84275"/>
    <lineage>
        <taxon>Eukaryota</taxon>
        <taxon>Fungi</taxon>
        <taxon>Dikarya</taxon>
        <taxon>Ascomycota</taxon>
        <taxon>Pezizomycotina</taxon>
        <taxon>Dothideomycetes</taxon>
        <taxon>Dothideomycetidae</taxon>
        <taxon>Mycosphaerellales</taxon>
        <taxon>Mycosphaerellaceae</taxon>
        <taxon>Cercospora</taxon>
    </lineage>
</organism>
<protein>
    <recommendedName>
        <fullName evidence="3">Nucleotide-diphospho-sugar transferase</fullName>
    </recommendedName>
</protein>
<dbReference type="OrthoDB" id="2014201at2759"/>
<dbReference type="EMBL" id="BOLY01000009">
    <property type="protein sequence ID" value="GIZ49320.1"/>
    <property type="molecule type" value="Genomic_DNA"/>
</dbReference>
<dbReference type="Proteomes" id="UP000825890">
    <property type="component" value="Unassembled WGS sequence"/>
</dbReference>
<evidence type="ECO:0000313" key="2">
    <source>
        <dbReference type="Proteomes" id="UP000825890"/>
    </source>
</evidence>
<evidence type="ECO:0000313" key="1">
    <source>
        <dbReference type="EMBL" id="GIZ49320.1"/>
    </source>
</evidence>
<comment type="caution">
    <text evidence="1">The sequence shown here is derived from an EMBL/GenBank/DDBJ whole genome shotgun (WGS) entry which is preliminary data.</text>
</comment>
<reference evidence="1 2" key="1">
    <citation type="submission" date="2021-01" db="EMBL/GenBank/DDBJ databases">
        <title>Cercospora kikuchii MAFF 305040 whole genome shotgun sequence.</title>
        <authorList>
            <person name="Kashiwa T."/>
            <person name="Suzuki T."/>
        </authorList>
    </citation>
    <scope>NUCLEOTIDE SEQUENCE [LARGE SCALE GENOMIC DNA]</scope>
    <source>
        <strain evidence="1 2">MAFF 305040</strain>
    </source>
</reference>
<sequence length="394" mass="46021">MAAQWKTIADHIPLRKFTSVFPESTWSYRSVAATESVTEDQHHSHKSILHRFHAALSSRIIWKCLLVLTLVLILFDLSNRFAQEDPPSHIEAGELDWSQFAYCQYVTNEDYLRNSVMIFESLHRLGSQASRVMMYPHDWNVDASTHRGQLLTKARDEYSVELQPIEVQRAAGDPTWAESFTKLLAFNQTQYKRVLSLDSDATALQSMDELFLLPPAPVAMPRAYWLENESTLSSQVVLVEPSVLQMDRLIDALKHRKNSDYDMELINNLYGKDCIIIPHRRYDLLTGEFRSKDHRSYLGSSEELWDPEYHYSEAKYLHFSDWPLPKPWRHADAKQKEDIAPACENRVDDSKDCRNREKWFYVYDEFHDRRQVSNMETYDLASVTIGQRVCNNHP</sequence>
<dbReference type="AlphaFoldDB" id="A0A9P3FLV9"/>
<dbReference type="GeneID" id="68297927"/>
<gene>
    <name evidence="1" type="ORF">CKM354_001235200</name>
</gene>